<dbReference type="SUPFAM" id="SSF140453">
    <property type="entry name" value="EsxAB dimer-like"/>
    <property type="match status" value="1"/>
</dbReference>
<comment type="caution">
    <text evidence="1">The sequence shown here is derived from an EMBL/GenBank/DDBJ whole genome shotgun (WGS) entry which is preliminary data.</text>
</comment>
<dbReference type="EMBL" id="SHKL01000001">
    <property type="protein sequence ID" value="RZT88339.1"/>
    <property type="molecule type" value="Genomic_DNA"/>
</dbReference>
<proteinExistence type="predicted"/>
<organism evidence="1 2">
    <name type="scientific">Pseudonocardia sediminis</name>
    <dbReference type="NCBI Taxonomy" id="1397368"/>
    <lineage>
        <taxon>Bacteria</taxon>
        <taxon>Bacillati</taxon>
        <taxon>Actinomycetota</taxon>
        <taxon>Actinomycetes</taxon>
        <taxon>Pseudonocardiales</taxon>
        <taxon>Pseudonocardiaceae</taxon>
        <taxon>Pseudonocardia</taxon>
    </lineage>
</organism>
<name>A0A4Q7V6K7_PSEST</name>
<dbReference type="InterPro" id="IPR036689">
    <property type="entry name" value="ESAT-6-like_sf"/>
</dbReference>
<accession>A0A4Q7V6K7</accession>
<dbReference type="AlphaFoldDB" id="A0A4Q7V6K7"/>
<reference evidence="1 2" key="1">
    <citation type="submission" date="2019-02" db="EMBL/GenBank/DDBJ databases">
        <title>Sequencing the genomes of 1000 actinobacteria strains.</title>
        <authorList>
            <person name="Klenk H.-P."/>
        </authorList>
    </citation>
    <scope>NUCLEOTIDE SEQUENCE [LARGE SCALE GENOMIC DNA]</scope>
    <source>
        <strain evidence="1 2">DSM 45779</strain>
    </source>
</reference>
<keyword evidence="2" id="KW-1185">Reference proteome</keyword>
<evidence type="ECO:0008006" key="3">
    <source>
        <dbReference type="Google" id="ProtNLM"/>
    </source>
</evidence>
<dbReference type="Proteomes" id="UP000291591">
    <property type="component" value="Unassembled WGS sequence"/>
</dbReference>
<evidence type="ECO:0000313" key="1">
    <source>
        <dbReference type="EMBL" id="RZT88339.1"/>
    </source>
</evidence>
<gene>
    <name evidence="1" type="ORF">EV383_5278</name>
</gene>
<evidence type="ECO:0000313" key="2">
    <source>
        <dbReference type="Proteomes" id="UP000291591"/>
    </source>
</evidence>
<sequence>MCRGTLTGMSAELHLHPDGLRRVAHTARRIVDRLDAASAPLPSAAGDAVERDQADVRQAVLRIRDELLGLADAAVASAAGAEEADRAAADRFRRCDTFSTALAAPDGTRASGPVPRREPR</sequence>
<protein>
    <recommendedName>
        <fullName evidence="3">Excreted virulence factor EspC (Type VII ESX diderm)</fullName>
    </recommendedName>
</protein>